<feature type="domain" description="GFO/IDH/MocA-like oxidoreductase" evidence="2">
    <location>
        <begin position="134"/>
        <end position="257"/>
    </location>
</feature>
<proteinExistence type="predicted"/>
<feature type="domain" description="Gfo/Idh/MocA-like oxidoreductase N-terminal" evidence="1">
    <location>
        <begin position="10"/>
        <end position="108"/>
    </location>
</feature>
<evidence type="ECO:0000313" key="3">
    <source>
        <dbReference type="EMBL" id="ABF53292.1"/>
    </source>
</evidence>
<evidence type="ECO:0000259" key="1">
    <source>
        <dbReference type="Pfam" id="PF01408"/>
    </source>
</evidence>
<gene>
    <name evidence="3" type="ordered locus">Sala_1579</name>
</gene>
<protein>
    <submittedName>
        <fullName evidence="3">Oxidoreductase-like protein</fullName>
    </submittedName>
</protein>
<dbReference type="SUPFAM" id="SSF51735">
    <property type="entry name" value="NAD(P)-binding Rossmann-fold domains"/>
    <property type="match status" value="1"/>
</dbReference>
<dbReference type="EMBL" id="CP000356">
    <property type="protein sequence ID" value="ABF53292.1"/>
    <property type="molecule type" value="Genomic_DNA"/>
</dbReference>
<dbReference type="SUPFAM" id="SSF55347">
    <property type="entry name" value="Glyceraldehyde-3-phosphate dehydrogenase-like, C-terminal domain"/>
    <property type="match status" value="1"/>
</dbReference>
<dbReference type="PANTHER" id="PTHR43377:SF1">
    <property type="entry name" value="BILIVERDIN REDUCTASE A"/>
    <property type="match status" value="1"/>
</dbReference>
<dbReference type="Proteomes" id="UP000006578">
    <property type="component" value="Chromosome"/>
</dbReference>
<dbReference type="PANTHER" id="PTHR43377">
    <property type="entry name" value="BILIVERDIN REDUCTASE A"/>
    <property type="match status" value="1"/>
</dbReference>
<dbReference type="Pfam" id="PF22725">
    <property type="entry name" value="GFO_IDH_MocA_C3"/>
    <property type="match status" value="1"/>
</dbReference>
<dbReference type="InterPro" id="IPR000683">
    <property type="entry name" value="Gfo/Idh/MocA-like_OxRdtase_N"/>
</dbReference>
<reference evidence="3 4" key="1">
    <citation type="journal article" date="2009" name="Proc. Natl. Acad. Sci. U.S.A.">
        <title>The genomic basis of trophic strategy in marine bacteria.</title>
        <authorList>
            <person name="Lauro F.M."/>
            <person name="McDougald D."/>
            <person name="Thomas T."/>
            <person name="Williams T.J."/>
            <person name="Egan S."/>
            <person name="Rice S."/>
            <person name="DeMaere M.Z."/>
            <person name="Ting L."/>
            <person name="Ertan H."/>
            <person name="Johnson J."/>
            <person name="Ferriera S."/>
            <person name="Lapidus A."/>
            <person name="Anderson I."/>
            <person name="Kyrpides N."/>
            <person name="Munk A.C."/>
            <person name="Detter C."/>
            <person name="Han C.S."/>
            <person name="Brown M.V."/>
            <person name="Robb F.T."/>
            <person name="Kjelleberg S."/>
            <person name="Cavicchioli R."/>
        </authorList>
    </citation>
    <scope>NUCLEOTIDE SEQUENCE [LARGE SCALE GENOMIC DNA]</scope>
    <source>
        <strain evidence="4">DSM 13593 / LMG 18877 / RB2256</strain>
    </source>
</reference>
<dbReference type="eggNOG" id="COG0673">
    <property type="taxonomic scope" value="Bacteria"/>
</dbReference>
<dbReference type="STRING" id="317655.Sala_1579"/>
<dbReference type="OrthoDB" id="9815825at2"/>
<dbReference type="GO" id="GO:0000166">
    <property type="term" value="F:nucleotide binding"/>
    <property type="evidence" value="ECO:0007669"/>
    <property type="project" value="InterPro"/>
</dbReference>
<dbReference type="Pfam" id="PF01408">
    <property type="entry name" value="GFO_IDH_MocA"/>
    <property type="match status" value="1"/>
</dbReference>
<dbReference type="InterPro" id="IPR055170">
    <property type="entry name" value="GFO_IDH_MocA-like_dom"/>
</dbReference>
<dbReference type="RefSeq" id="WP_011541872.1">
    <property type="nucleotide sequence ID" value="NC_008048.1"/>
</dbReference>
<dbReference type="InterPro" id="IPR036291">
    <property type="entry name" value="NAD(P)-bd_dom_sf"/>
</dbReference>
<dbReference type="Gene3D" id="3.30.360.10">
    <property type="entry name" value="Dihydrodipicolinate Reductase, domain 2"/>
    <property type="match status" value="1"/>
</dbReference>
<dbReference type="AlphaFoldDB" id="Q1GST0"/>
<organism evidence="3 4">
    <name type="scientific">Sphingopyxis alaskensis (strain DSM 13593 / LMG 18877 / RB2256)</name>
    <name type="common">Sphingomonas alaskensis</name>
    <dbReference type="NCBI Taxonomy" id="317655"/>
    <lineage>
        <taxon>Bacteria</taxon>
        <taxon>Pseudomonadati</taxon>
        <taxon>Pseudomonadota</taxon>
        <taxon>Alphaproteobacteria</taxon>
        <taxon>Sphingomonadales</taxon>
        <taxon>Sphingomonadaceae</taxon>
        <taxon>Sphingopyxis</taxon>
    </lineage>
</organism>
<evidence type="ECO:0000313" key="4">
    <source>
        <dbReference type="Proteomes" id="UP000006578"/>
    </source>
</evidence>
<name>Q1GST0_SPHAL</name>
<dbReference type="HOGENOM" id="CLU_023194_10_1_5"/>
<sequence>MVLTDAGPPRCLVIGTGSIGRRHVANLKKLAPGAQLAFFRHEARHDDFSSAMQAQLFDALEGAIEWRPTIAIVASPSDRHFDTLPGLLAAGVPTLIEKPVVIRAEDCAYLESLSCADLPPTQVGCVLRFTDMVVQLKRWIDEGRLGRLIRARFECGQYLPDWRPGSDYRTSYSASRERGGGVIFDLVHELDLAVMLFGDCELRHVMRDRRSSLHITSEDVALLHLRAADGLPVEVALDYVSRTPTRGIEIVGEDATAVLDFRAATLSLKTPGNEEQRLVDTVSTDAAYQSELAELLDAAHGHGTTRLPLKEGLKATRLAIAAHEYVDKGGDRN</sequence>
<accession>Q1GST0</accession>
<dbReference type="KEGG" id="sal:Sala_1579"/>
<evidence type="ECO:0000259" key="2">
    <source>
        <dbReference type="Pfam" id="PF22725"/>
    </source>
</evidence>
<dbReference type="Gene3D" id="3.40.50.720">
    <property type="entry name" value="NAD(P)-binding Rossmann-like Domain"/>
    <property type="match status" value="1"/>
</dbReference>
<keyword evidence="4" id="KW-1185">Reference proteome</keyword>
<dbReference type="InterPro" id="IPR051450">
    <property type="entry name" value="Gfo/Idh/MocA_Oxidoreductases"/>
</dbReference>